<evidence type="ECO:0000256" key="4">
    <source>
        <dbReference type="ARBA" id="ARBA00022827"/>
    </source>
</evidence>
<dbReference type="InterPro" id="IPR050416">
    <property type="entry name" value="FAD-linked_Oxidoreductase"/>
</dbReference>
<keyword evidence="5" id="KW-0560">Oxidoreductase</keyword>
<evidence type="ECO:0000256" key="1">
    <source>
        <dbReference type="ARBA" id="ARBA00001974"/>
    </source>
</evidence>
<dbReference type="InterPro" id="IPR006093">
    <property type="entry name" value="Oxy_OxRdtase_FAD_BS"/>
</dbReference>
<comment type="caution">
    <text evidence="7">The sequence shown here is derived from an EMBL/GenBank/DDBJ whole genome shotgun (WGS) entry which is preliminary data.</text>
</comment>
<dbReference type="GO" id="GO:0071949">
    <property type="term" value="F:FAD binding"/>
    <property type="evidence" value="ECO:0007669"/>
    <property type="project" value="InterPro"/>
</dbReference>
<comment type="similarity">
    <text evidence="2">Belongs to the oxygen-dependent FAD-linked oxidoreductase family.</text>
</comment>
<dbReference type="Gene3D" id="3.30.43.10">
    <property type="entry name" value="Uridine Diphospho-n-acetylenolpyruvylglucosamine Reductase, domain 2"/>
    <property type="match status" value="1"/>
</dbReference>
<evidence type="ECO:0000259" key="6">
    <source>
        <dbReference type="PROSITE" id="PS51387"/>
    </source>
</evidence>
<evidence type="ECO:0000256" key="3">
    <source>
        <dbReference type="ARBA" id="ARBA00022630"/>
    </source>
</evidence>
<dbReference type="Pfam" id="PF08031">
    <property type="entry name" value="BBE"/>
    <property type="match status" value="1"/>
</dbReference>
<dbReference type="GO" id="GO:0016491">
    <property type="term" value="F:oxidoreductase activity"/>
    <property type="evidence" value="ECO:0007669"/>
    <property type="project" value="UniProtKB-KW"/>
</dbReference>
<dbReference type="InterPro" id="IPR016166">
    <property type="entry name" value="FAD-bd_PCMH"/>
</dbReference>
<dbReference type="SUPFAM" id="SSF56176">
    <property type="entry name" value="FAD-binding/transporter-associated domain-like"/>
    <property type="match status" value="1"/>
</dbReference>
<keyword evidence="3" id="KW-0285">Flavoprotein</keyword>
<dbReference type="Proteomes" id="UP000076959">
    <property type="component" value="Unassembled WGS sequence"/>
</dbReference>
<accession>A0A176Z4K2</accession>
<evidence type="ECO:0000313" key="7">
    <source>
        <dbReference type="EMBL" id="OAF15639.1"/>
    </source>
</evidence>
<dbReference type="InterPro" id="IPR006094">
    <property type="entry name" value="Oxid_FAD_bind_N"/>
</dbReference>
<dbReference type="PROSITE" id="PS51387">
    <property type="entry name" value="FAD_PCMH"/>
    <property type="match status" value="1"/>
</dbReference>
<dbReference type="InterPro" id="IPR036318">
    <property type="entry name" value="FAD-bd_PCMH-like_sf"/>
</dbReference>
<dbReference type="InterPro" id="IPR012951">
    <property type="entry name" value="BBE"/>
</dbReference>
<proteinExistence type="inferred from homology"/>
<protein>
    <recommendedName>
        <fullName evidence="6">FAD-binding PCMH-type domain-containing protein</fullName>
    </recommendedName>
</protein>
<dbReference type="InterPro" id="IPR016169">
    <property type="entry name" value="FAD-bd_PCMH_sub2"/>
</dbReference>
<dbReference type="Gene3D" id="3.40.462.20">
    <property type="match status" value="1"/>
</dbReference>
<evidence type="ECO:0000256" key="2">
    <source>
        <dbReference type="ARBA" id="ARBA00005466"/>
    </source>
</evidence>
<dbReference type="AlphaFoldDB" id="A0A176Z4K2"/>
<name>A0A176Z4K2_9BRAD</name>
<dbReference type="InterPro" id="IPR016167">
    <property type="entry name" value="FAD-bd_PCMH_sub1"/>
</dbReference>
<sequence length="459" mass="48743">MVNVTNKSTTSDAAAELGAKMQGRIVSRGEDEYARTRRVWNGAVENQPALFAVCETSADVQAAVRSARRHGVPLSVRGGGHDWAGRALCPGGLVIDLGMMRQVIVDPHARTATVSGGARIKDVAAAAGFYGLVAALGNCGEVGVTGLTLGGGYGPLNGRYGLAADNLLGAEVVLADGRRVTTGPDEEPELFWVLRGGGGNFGVVTSMRIQLHEARRMLAGSIVYPWTEAESVLRRYAAFAETMPDELGVSAIMTSGPDGQPALMLSPLWNGDQHRGERIIGELQALGTPQFAQLGPMTYTDMLAPFDAWVAEAAGCHWEIRTRSLPALMPGAIDTIISAVARKTSPRTAVAFHHFHGAATRIPANAVAFGLRQEHFMVEIIAGWEPDGSDGAAHRQWAQNLCKSLAPLALPGGYANLLGPDDREQAAAAYGNNAARLRALKRRFDPDRVFASAIPLPER</sequence>
<gene>
    <name evidence="7" type="ORF">AYJ54_39970</name>
</gene>
<keyword evidence="4" id="KW-0274">FAD</keyword>
<keyword evidence="8" id="KW-1185">Reference proteome</keyword>
<comment type="cofactor">
    <cofactor evidence="1">
        <name>FAD</name>
        <dbReference type="ChEBI" id="CHEBI:57692"/>
    </cofactor>
</comment>
<dbReference type="EMBL" id="LUUB01000022">
    <property type="protein sequence ID" value="OAF15639.1"/>
    <property type="molecule type" value="Genomic_DNA"/>
</dbReference>
<dbReference type="PANTHER" id="PTHR42973">
    <property type="entry name" value="BINDING OXIDOREDUCTASE, PUTATIVE (AFU_ORTHOLOGUE AFUA_1G17690)-RELATED"/>
    <property type="match status" value="1"/>
</dbReference>
<evidence type="ECO:0000313" key="8">
    <source>
        <dbReference type="Proteomes" id="UP000076959"/>
    </source>
</evidence>
<dbReference type="Pfam" id="PF01565">
    <property type="entry name" value="FAD_binding_4"/>
    <property type="match status" value="1"/>
</dbReference>
<reference evidence="7 8" key="1">
    <citation type="submission" date="2016-03" db="EMBL/GenBank/DDBJ databases">
        <title>Draft Genome Sequence of the Strain BR 10245 (Bradyrhizobium sp.) isolated from nodules of Centrolobium paraense.</title>
        <authorList>
            <person name="Simoes-Araujo J.L.Sr."/>
            <person name="Barauna A.C."/>
            <person name="Silva K."/>
            <person name="Zilli J.E."/>
        </authorList>
    </citation>
    <scope>NUCLEOTIDE SEQUENCE [LARGE SCALE GENOMIC DNA]</scope>
    <source>
        <strain evidence="7 8">BR 10245</strain>
    </source>
</reference>
<dbReference type="PANTHER" id="PTHR42973:SF39">
    <property type="entry name" value="FAD-BINDING PCMH-TYPE DOMAIN-CONTAINING PROTEIN"/>
    <property type="match status" value="1"/>
</dbReference>
<organism evidence="7 8">
    <name type="scientific">Bradyrhizobium centrolobii</name>
    <dbReference type="NCBI Taxonomy" id="1505087"/>
    <lineage>
        <taxon>Bacteria</taxon>
        <taxon>Pseudomonadati</taxon>
        <taxon>Pseudomonadota</taxon>
        <taxon>Alphaproteobacteria</taxon>
        <taxon>Hyphomicrobiales</taxon>
        <taxon>Nitrobacteraceae</taxon>
        <taxon>Bradyrhizobium</taxon>
    </lineage>
</organism>
<feature type="domain" description="FAD-binding PCMH-type" evidence="6">
    <location>
        <begin position="44"/>
        <end position="214"/>
    </location>
</feature>
<dbReference type="Gene3D" id="3.30.465.10">
    <property type="match status" value="1"/>
</dbReference>
<evidence type="ECO:0000256" key="5">
    <source>
        <dbReference type="ARBA" id="ARBA00023002"/>
    </source>
</evidence>
<dbReference type="PROSITE" id="PS00862">
    <property type="entry name" value="OX2_COVAL_FAD"/>
    <property type="match status" value="1"/>
</dbReference>
<dbReference type="STRING" id="1505087.AYJ54_39970"/>